<proteinExistence type="predicted"/>
<dbReference type="EMBL" id="KZ505917">
    <property type="protein sequence ID" value="PKU43292.1"/>
    <property type="molecule type" value="Genomic_DNA"/>
</dbReference>
<organism evidence="1 2">
    <name type="scientific">Limosa lapponica baueri</name>
    <dbReference type="NCBI Taxonomy" id="1758121"/>
    <lineage>
        <taxon>Eukaryota</taxon>
        <taxon>Metazoa</taxon>
        <taxon>Chordata</taxon>
        <taxon>Craniata</taxon>
        <taxon>Vertebrata</taxon>
        <taxon>Euteleostomi</taxon>
        <taxon>Archelosauria</taxon>
        <taxon>Archosauria</taxon>
        <taxon>Dinosauria</taxon>
        <taxon>Saurischia</taxon>
        <taxon>Theropoda</taxon>
        <taxon>Coelurosauria</taxon>
        <taxon>Aves</taxon>
        <taxon>Neognathae</taxon>
        <taxon>Neoaves</taxon>
        <taxon>Charadriiformes</taxon>
        <taxon>Scolopacidae</taxon>
        <taxon>Limosa</taxon>
    </lineage>
</organism>
<dbReference type="Proteomes" id="UP000233556">
    <property type="component" value="Unassembled WGS sequence"/>
</dbReference>
<name>A0A2I0UB69_LIMLA</name>
<protein>
    <submittedName>
        <fullName evidence="1">Selenoprotein n</fullName>
    </submittedName>
</protein>
<dbReference type="AlphaFoldDB" id="A0A2I0UB69"/>
<accession>A0A2I0UB69</accession>
<reference evidence="2" key="1">
    <citation type="submission" date="2017-11" db="EMBL/GenBank/DDBJ databases">
        <authorList>
            <person name="Lima N.C."/>
            <person name="Parody-Merino A.M."/>
            <person name="Battley P.F."/>
            <person name="Fidler A.E."/>
            <person name="Prosdocimi F."/>
        </authorList>
    </citation>
    <scope>NUCLEOTIDE SEQUENCE [LARGE SCALE GENOMIC DNA]</scope>
</reference>
<dbReference type="OrthoDB" id="9401454at2759"/>
<keyword evidence="2" id="KW-1185">Reference proteome</keyword>
<evidence type="ECO:0000313" key="1">
    <source>
        <dbReference type="EMBL" id="PKU43292.1"/>
    </source>
</evidence>
<sequence length="75" mass="8486">MGDSNHSDIGRRDNTVEYKQSRRFLDYIDDTFPTQVIEKLKRRGVLLDLILSYEEGLVGDVKVKGCLGCSDHGIV</sequence>
<evidence type="ECO:0000313" key="2">
    <source>
        <dbReference type="Proteomes" id="UP000233556"/>
    </source>
</evidence>
<reference evidence="2" key="2">
    <citation type="submission" date="2017-12" db="EMBL/GenBank/DDBJ databases">
        <title>Genome sequence of the Bar-tailed Godwit (Limosa lapponica baueri).</title>
        <authorList>
            <person name="Lima N.C.B."/>
            <person name="Parody-Merino A.M."/>
            <person name="Battley P.F."/>
            <person name="Fidler A.E."/>
            <person name="Prosdocimi F."/>
        </authorList>
    </citation>
    <scope>NUCLEOTIDE SEQUENCE [LARGE SCALE GENOMIC DNA]</scope>
</reference>
<gene>
    <name evidence="1" type="ORF">llap_6406</name>
</gene>